<name>B8LG25_MACRS</name>
<reference evidence="2" key="2">
    <citation type="journal article" date="2009" name="Mol. Biotechnol.">
        <title>Full-length normalization subtractive hybridization: a novel method for generating differentially expressed cDNAs.</title>
        <authorList>
            <person name="Dai Z.M."/>
            <person name="Zhu X.J."/>
            <person name="Yang W.J."/>
        </authorList>
    </citation>
    <scope>NUCLEOTIDE SEQUENCE</scope>
</reference>
<proteinExistence type="evidence at transcript level"/>
<sequence length="76" mass="8098">MKLCAATITVLLVGLLEPCLSFPPAADGPLSNSPTASEHSIRDLTKGKHIPLREPIPTLEALDPLQCRLVLLALES</sequence>
<organism evidence="2">
    <name type="scientific">Macrobrachium rosenbergii</name>
    <name type="common">Giant fresh water prawn</name>
    <dbReference type="NCBI Taxonomy" id="79674"/>
    <lineage>
        <taxon>Eukaryota</taxon>
        <taxon>Metazoa</taxon>
        <taxon>Ecdysozoa</taxon>
        <taxon>Arthropoda</taxon>
        <taxon>Crustacea</taxon>
        <taxon>Multicrustacea</taxon>
        <taxon>Malacostraca</taxon>
        <taxon>Eumalacostraca</taxon>
        <taxon>Eucarida</taxon>
        <taxon>Decapoda</taxon>
        <taxon>Pleocyemata</taxon>
        <taxon>Caridea</taxon>
        <taxon>Palaemonoidea</taxon>
        <taxon>Palaemonidae</taxon>
        <taxon>Macrobrachium</taxon>
    </lineage>
</organism>
<reference evidence="2" key="1">
    <citation type="submission" date="2007-01" db="EMBL/GenBank/DDBJ databases">
        <authorList>
            <person name="Dai Z.-M."/>
            <person name="Zhu X.-J."/>
            <person name="Yang W.-J."/>
        </authorList>
    </citation>
    <scope>NUCLEOTIDE SEQUENCE</scope>
</reference>
<protein>
    <submittedName>
        <fullName evidence="2">Male reproductive-related protein A</fullName>
    </submittedName>
</protein>
<feature type="chain" id="PRO_5002877206" evidence="1">
    <location>
        <begin position="22"/>
        <end position="76"/>
    </location>
</feature>
<evidence type="ECO:0000256" key="1">
    <source>
        <dbReference type="SAM" id="SignalP"/>
    </source>
</evidence>
<dbReference type="EMBL" id="EF364518">
    <property type="protein sequence ID" value="ABQ41215.1"/>
    <property type="molecule type" value="mRNA"/>
</dbReference>
<feature type="signal peptide" evidence="1">
    <location>
        <begin position="1"/>
        <end position="21"/>
    </location>
</feature>
<evidence type="ECO:0000313" key="2">
    <source>
        <dbReference type="EMBL" id="ABQ41215.1"/>
    </source>
</evidence>
<dbReference type="AlphaFoldDB" id="B8LG25"/>
<accession>B8LG25</accession>
<keyword evidence="1" id="KW-0732">Signal</keyword>